<dbReference type="EMBL" id="AJIL01000121">
    <property type="protein sequence ID" value="KNE94236.1"/>
    <property type="molecule type" value="Genomic_DNA"/>
</dbReference>
<comment type="caution">
    <text evidence="2">The sequence shown here is derived from an EMBL/GenBank/DDBJ whole genome shotgun (WGS) entry which is preliminary data.</text>
</comment>
<evidence type="ECO:0000313" key="2">
    <source>
        <dbReference type="EMBL" id="KNE94236.1"/>
    </source>
</evidence>
<proteinExistence type="predicted"/>
<dbReference type="AlphaFoldDB" id="A0A0L0V4W2"/>
<dbReference type="PANTHER" id="PTHR33324">
    <property type="entry name" value="EXPRESSED PROTEIN"/>
    <property type="match status" value="1"/>
</dbReference>
<evidence type="ECO:0000313" key="3">
    <source>
        <dbReference type="Proteomes" id="UP000054564"/>
    </source>
</evidence>
<evidence type="ECO:0000256" key="1">
    <source>
        <dbReference type="SAM" id="MobiDB-lite"/>
    </source>
</evidence>
<reference evidence="3" key="1">
    <citation type="submission" date="2014-03" db="EMBL/GenBank/DDBJ databases">
        <title>The Genome Sequence of Puccinia striiformis f. sp. tritici PST-78.</title>
        <authorList>
            <consortium name="The Broad Institute Genome Sequencing Platform"/>
            <person name="Cuomo C."/>
            <person name="Hulbert S."/>
            <person name="Chen X."/>
            <person name="Walker B."/>
            <person name="Young S.K."/>
            <person name="Zeng Q."/>
            <person name="Gargeya S."/>
            <person name="Fitzgerald M."/>
            <person name="Haas B."/>
            <person name="Abouelleil A."/>
            <person name="Alvarado L."/>
            <person name="Arachchi H.M."/>
            <person name="Berlin A.M."/>
            <person name="Chapman S.B."/>
            <person name="Goldberg J."/>
            <person name="Griggs A."/>
            <person name="Gujja S."/>
            <person name="Hansen M."/>
            <person name="Howarth C."/>
            <person name="Imamovic A."/>
            <person name="Larimer J."/>
            <person name="McCowan C."/>
            <person name="Montmayeur A."/>
            <person name="Murphy C."/>
            <person name="Neiman D."/>
            <person name="Pearson M."/>
            <person name="Priest M."/>
            <person name="Roberts A."/>
            <person name="Saif S."/>
            <person name="Shea T."/>
            <person name="Sisk P."/>
            <person name="Sykes S."/>
            <person name="Wortman J."/>
            <person name="Nusbaum C."/>
            <person name="Birren B."/>
        </authorList>
    </citation>
    <scope>NUCLEOTIDE SEQUENCE [LARGE SCALE GENOMIC DNA]</scope>
    <source>
        <strain evidence="3">race PST-78</strain>
    </source>
</reference>
<protein>
    <submittedName>
        <fullName evidence="2">Uncharacterized protein</fullName>
    </submittedName>
</protein>
<accession>A0A0L0V4W2</accession>
<keyword evidence="3" id="KW-1185">Reference proteome</keyword>
<dbReference type="PANTHER" id="PTHR33324:SF2">
    <property type="entry name" value="MYB_SANT-LIKE DNA-BINDING DOMAIN-CONTAINING PROTEIN"/>
    <property type="match status" value="1"/>
</dbReference>
<dbReference type="OrthoDB" id="2506645at2759"/>
<sequence>MGNYLFWKDRVKNMLDLQELNNSLTLPNGVLTKKQDTSLRAVTVSKLDSSVHINVINTENKKDTQLIWAASTNHFASVKGSNGALVLNEMLNLCYNDSDVQGFITSVNPPYRLNNNPPLIITYHRQRTSRSIPPTQRCLPSHQLSQPRLTLCNKLQTLKLRALPKQQPLKPLNPLPNKHQFEVVGVGAEGVELHEVEADAVEQEVVEPLPLEKVLDLLTVRGPTIKTVMGFQPSTSFGVSKREVAEIINEYVIANGGESRVWRGIDQQITSLETKFRVALAYRDQTGQGILDEAEERARQAGGDPEDSDTKDFVGDAITQTEAQIRKRCKYFYELEPVMLDRPSATPLDTHEQGEGNDDLAQALNLGNEDRPTTPDHWSESERGGNASPVNTLGQPSPDLTQTLPSVSQPSRAQGSTTTTPLGSGTPPVAPSPSARAASMSAIASQRPDPQSQRRVSYAERITDRLFPSREDMAAQSAAEIQLNRERLDADTRMVDANIELANAIRQGLAPTVSPPETTTLQRRQLELNVQLREVEIARARAALEAERATGAAFARAKMIQDFMRAGLSPDDALRFTNDTLASAPPNPLGSHGTDDSVISPGEPQVDIVD</sequence>
<name>A0A0L0V4W2_9BASI</name>
<organism evidence="2 3">
    <name type="scientific">Puccinia striiformis f. sp. tritici PST-78</name>
    <dbReference type="NCBI Taxonomy" id="1165861"/>
    <lineage>
        <taxon>Eukaryota</taxon>
        <taxon>Fungi</taxon>
        <taxon>Dikarya</taxon>
        <taxon>Basidiomycota</taxon>
        <taxon>Pucciniomycotina</taxon>
        <taxon>Pucciniomycetes</taxon>
        <taxon>Pucciniales</taxon>
        <taxon>Pucciniaceae</taxon>
        <taxon>Puccinia</taxon>
    </lineage>
</organism>
<feature type="compositionally biased region" description="Basic and acidic residues" evidence="1">
    <location>
        <begin position="368"/>
        <end position="383"/>
    </location>
</feature>
<feature type="compositionally biased region" description="Low complexity" evidence="1">
    <location>
        <begin position="415"/>
        <end position="445"/>
    </location>
</feature>
<feature type="compositionally biased region" description="Polar residues" evidence="1">
    <location>
        <begin position="388"/>
        <end position="414"/>
    </location>
</feature>
<dbReference type="Proteomes" id="UP000054564">
    <property type="component" value="Unassembled WGS sequence"/>
</dbReference>
<feature type="region of interest" description="Disordered" evidence="1">
    <location>
        <begin position="365"/>
        <end position="457"/>
    </location>
</feature>
<feature type="region of interest" description="Disordered" evidence="1">
    <location>
        <begin position="576"/>
        <end position="610"/>
    </location>
</feature>
<gene>
    <name evidence="2" type="ORF">PSTG_12463</name>
</gene>